<name>A0A166Q7X1_9AGAM</name>
<reference evidence="1 2" key="1">
    <citation type="journal article" date="2016" name="Mol. Biol. Evol.">
        <title>Comparative Genomics of Early-Diverging Mushroom-Forming Fungi Provides Insights into the Origins of Lignocellulose Decay Capabilities.</title>
        <authorList>
            <person name="Nagy L.G."/>
            <person name="Riley R."/>
            <person name="Tritt A."/>
            <person name="Adam C."/>
            <person name="Daum C."/>
            <person name="Floudas D."/>
            <person name="Sun H."/>
            <person name="Yadav J.S."/>
            <person name="Pangilinan J."/>
            <person name="Larsson K.H."/>
            <person name="Matsuura K."/>
            <person name="Barry K."/>
            <person name="Labutti K."/>
            <person name="Kuo R."/>
            <person name="Ohm R.A."/>
            <person name="Bhattacharya S.S."/>
            <person name="Shirouzu T."/>
            <person name="Yoshinaga Y."/>
            <person name="Martin F.M."/>
            <person name="Grigoriev I.V."/>
            <person name="Hibbett D.S."/>
        </authorList>
    </citation>
    <scope>NUCLEOTIDE SEQUENCE [LARGE SCALE GENOMIC DNA]</scope>
    <source>
        <strain evidence="1 2">CBS 109695</strain>
    </source>
</reference>
<accession>A0A166Q7X1</accession>
<sequence length="160" mass="17179">MGSRLGFGRGAVTGAFGRECVEALVLPHPDESPHVEVEVKAAAAVVVYPLSLQLLELEPPHLAFVFSVEFAPFEAASRVQLASWLEHARQLVGSRSQLLDPAPQPADVVVAASTGIVLFPSLLPPRSRQFEDTTVDVCCQNWVRETSVTGLVLTSSCRSS</sequence>
<gene>
    <name evidence="1" type="ORF">FIBSPDRAFT_854565</name>
</gene>
<dbReference type="Proteomes" id="UP000076532">
    <property type="component" value="Unassembled WGS sequence"/>
</dbReference>
<keyword evidence="2" id="KW-1185">Reference proteome</keyword>
<evidence type="ECO:0000313" key="2">
    <source>
        <dbReference type="Proteomes" id="UP000076532"/>
    </source>
</evidence>
<proteinExistence type="predicted"/>
<organism evidence="1 2">
    <name type="scientific">Athelia psychrophila</name>
    <dbReference type="NCBI Taxonomy" id="1759441"/>
    <lineage>
        <taxon>Eukaryota</taxon>
        <taxon>Fungi</taxon>
        <taxon>Dikarya</taxon>
        <taxon>Basidiomycota</taxon>
        <taxon>Agaricomycotina</taxon>
        <taxon>Agaricomycetes</taxon>
        <taxon>Agaricomycetidae</taxon>
        <taxon>Atheliales</taxon>
        <taxon>Atheliaceae</taxon>
        <taxon>Athelia</taxon>
    </lineage>
</organism>
<dbReference type="EMBL" id="KV417512">
    <property type="protein sequence ID" value="KZP26857.1"/>
    <property type="molecule type" value="Genomic_DNA"/>
</dbReference>
<dbReference type="AlphaFoldDB" id="A0A166Q7X1"/>
<protein>
    <submittedName>
        <fullName evidence="1">Uncharacterized protein</fullName>
    </submittedName>
</protein>
<evidence type="ECO:0000313" key="1">
    <source>
        <dbReference type="EMBL" id="KZP26857.1"/>
    </source>
</evidence>